<feature type="domain" description="Calcineurin-like phosphoesterase" evidence="11">
    <location>
        <begin position="4"/>
        <end position="197"/>
    </location>
</feature>
<proteinExistence type="inferred from homology"/>
<evidence type="ECO:0000256" key="2">
    <source>
        <dbReference type="ARBA" id="ARBA00022516"/>
    </source>
</evidence>
<feature type="binding site" evidence="10">
    <location>
        <position position="165"/>
    </location>
    <ligand>
        <name>substrate</name>
    </ligand>
</feature>
<feature type="binding site" evidence="10">
    <location>
        <position position="193"/>
    </location>
    <ligand>
        <name>Mn(2+)</name>
        <dbReference type="ChEBI" id="CHEBI:29035"/>
        <label>2</label>
    </ligand>
</feature>
<dbReference type="EC" id="3.6.1.54" evidence="10"/>
<reference evidence="13" key="1">
    <citation type="submission" date="2016-03" db="EMBL/GenBank/DDBJ databases">
        <title>Complete genome sequence of Solimmundus cernigliae, representing a novel lineage of polycyclic aromatic hydrocarbon degraders within the Gammaproteobacteria.</title>
        <authorList>
            <person name="Singleton D.R."/>
            <person name="Dickey A.N."/>
            <person name="Scholl E.H."/>
            <person name="Wright F.A."/>
            <person name="Aitken M.D."/>
        </authorList>
    </citation>
    <scope>NUCLEOTIDE SEQUENCE [LARGE SCALE GENOMIC DNA]</scope>
    <source>
        <strain evidence="13">TR3.2</strain>
    </source>
</reference>
<keyword evidence="2 10" id="KW-0444">Lipid biosynthesis</keyword>
<evidence type="ECO:0000259" key="11">
    <source>
        <dbReference type="Pfam" id="PF00149"/>
    </source>
</evidence>
<comment type="catalytic activity">
    <reaction evidence="10">
        <text>UDP-2-N,3-O-bis[(3R)-3-hydroxytetradecanoyl]-alpha-D-glucosamine + H2O = 2-N,3-O-bis[(3R)-3-hydroxytetradecanoyl]-alpha-D-glucosaminyl 1-phosphate + UMP + 2 H(+)</text>
        <dbReference type="Rhea" id="RHEA:25213"/>
        <dbReference type="ChEBI" id="CHEBI:15377"/>
        <dbReference type="ChEBI" id="CHEBI:15378"/>
        <dbReference type="ChEBI" id="CHEBI:57865"/>
        <dbReference type="ChEBI" id="CHEBI:57957"/>
        <dbReference type="ChEBI" id="CHEBI:78847"/>
        <dbReference type="EC" id="3.6.1.54"/>
    </reaction>
</comment>
<evidence type="ECO:0000256" key="10">
    <source>
        <dbReference type="HAMAP-Rule" id="MF_00575"/>
    </source>
</evidence>
<keyword evidence="3 10" id="KW-0997">Cell inner membrane</keyword>
<evidence type="ECO:0000256" key="7">
    <source>
        <dbReference type="ARBA" id="ARBA00023098"/>
    </source>
</evidence>
<feature type="binding site" evidence="10">
    <location>
        <position position="39"/>
    </location>
    <ligand>
        <name>Mn(2+)</name>
        <dbReference type="ChEBI" id="CHEBI:29035"/>
        <label>1</label>
    </ligand>
</feature>
<dbReference type="Proteomes" id="UP000092952">
    <property type="component" value="Chromosome"/>
</dbReference>
<dbReference type="FunCoup" id="A0A1B1YTR4">
    <property type="interactions" value="153"/>
</dbReference>
<dbReference type="Pfam" id="PF00149">
    <property type="entry name" value="Metallophos"/>
    <property type="match status" value="1"/>
</dbReference>
<evidence type="ECO:0000313" key="13">
    <source>
        <dbReference type="Proteomes" id="UP000092952"/>
    </source>
</evidence>
<evidence type="ECO:0000313" key="12">
    <source>
        <dbReference type="EMBL" id="ANX04156.1"/>
    </source>
</evidence>
<feature type="binding site" evidence="10">
    <location>
        <position position="120"/>
    </location>
    <ligand>
        <name>substrate</name>
    </ligand>
</feature>
<keyword evidence="8 10" id="KW-0472">Membrane</keyword>
<feature type="binding site" evidence="10">
    <location>
        <position position="195"/>
    </location>
    <ligand>
        <name>Mn(2+)</name>
        <dbReference type="ChEBI" id="CHEBI:29035"/>
        <label>1</label>
    </ligand>
</feature>
<feature type="binding site" evidence="10">
    <location>
        <position position="112"/>
    </location>
    <ligand>
        <name>Mn(2+)</name>
        <dbReference type="ChEBI" id="CHEBI:29035"/>
        <label>2</label>
    </ligand>
</feature>
<dbReference type="GO" id="GO:0005737">
    <property type="term" value="C:cytoplasm"/>
    <property type="evidence" value="ECO:0007669"/>
    <property type="project" value="InterPro"/>
</dbReference>
<evidence type="ECO:0000256" key="1">
    <source>
        <dbReference type="ARBA" id="ARBA00022475"/>
    </source>
</evidence>
<dbReference type="CDD" id="cd07398">
    <property type="entry name" value="MPP_YbbF-LpxH"/>
    <property type="match status" value="1"/>
</dbReference>
<feature type="binding site" evidence="10">
    <location>
        <position position="10"/>
    </location>
    <ligand>
        <name>Mn(2+)</name>
        <dbReference type="ChEBI" id="CHEBI:29035"/>
        <label>1</label>
    </ligand>
</feature>
<dbReference type="SUPFAM" id="SSF56300">
    <property type="entry name" value="Metallo-dependent phosphatases"/>
    <property type="match status" value="1"/>
</dbReference>
<dbReference type="STRING" id="1810504.PG2T_08165"/>
<comment type="similarity">
    <text evidence="10">Belongs to the LpxH family.</text>
</comment>
<keyword evidence="6 10" id="KW-0378">Hydrolase</keyword>
<feature type="binding site" evidence="10">
    <location>
        <position position="158"/>
    </location>
    <ligand>
        <name>substrate</name>
    </ligand>
</feature>
<dbReference type="InterPro" id="IPR010138">
    <property type="entry name" value="UDP-diacylglucosamine_Hdrlase"/>
</dbReference>
<protein>
    <recommendedName>
        <fullName evidence="10">UDP-2,3-diacylglucosamine hydrolase</fullName>
        <ecNumber evidence="10">3.6.1.54</ecNumber>
    </recommendedName>
    <alternativeName>
        <fullName evidence="10">UDP-2,3-diacylglucosamine diphosphatase</fullName>
    </alternativeName>
</protein>
<comment type="cofactor">
    <cofactor evidence="10">
        <name>Mn(2+)</name>
        <dbReference type="ChEBI" id="CHEBI:29035"/>
    </cofactor>
    <text evidence="10">Binds 2 Mn(2+) ions per subunit in a binuclear metal center.</text>
</comment>
<dbReference type="GO" id="GO:0009245">
    <property type="term" value="P:lipid A biosynthetic process"/>
    <property type="evidence" value="ECO:0007669"/>
    <property type="project" value="UniProtKB-UniRule"/>
</dbReference>
<dbReference type="OrthoDB" id="9783283at2"/>
<keyword evidence="13" id="KW-1185">Reference proteome</keyword>
<evidence type="ECO:0000256" key="5">
    <source>
        <dbReference type="ARBA" id="ARBA00022723"/>
    </source>
</evidence>
<dbReference type="GO" id="GO:0019897">
    <property type="term" value="C:extrinsic component of plasma membrane"/>
    <property type="evidence" value="ECO:0007669"/>
    <property type="project" value="UniProtKB-UniRule"/>
</dbReference>
<dbReference type="PANTHER" id="PTHR34990:SF1">
    <property type="entry name" value="UDP-2,3-DIACYLGLUCOSAMINE HYDROLASE"/>
    <property type="match status" value="1"/>
</dbReference>
<evidence type="ECO:0000256" key="6">
    <source>
        <dbReference type="ARBA" id="ARBA00022801"/>
    </source>
</evidence>
<sequence>MLRIFIADLHLRVDAQNQARFGEFLQGFGAHSELYVLGDLFDLWLGDDLDLPRYRPVIAALRGYAERGGVARIMVGNHDFLFGDAFFAHSRAHPLPDPTVIEHAGRRLLLTHGDALCLADVDYQAFRARIRHPAFVAQFLAQPAEQRIAIAREFQDGSRTATAEKTAAMMDVDADAANAALIDAGASLLVHGHTHRPGVHPLPAGRRLVLGPWFEKESALIWPADGAPQPINMGCNAADIVG</sequence>
<evidence type="ECO:0000256" key="8">
    <source>
        <dbReference type="ARBA" id="ARBA00023136"/>
    </source>
</evidence>
<dbReference type="UniPathway" id="UPA00359">
    <property type="reaction ID" value="UER00480"/>
</dbReference>
<keyword evidence="7 10" id="KW-0443">Lipid metabolism</keyword>
<dbReference type="InterPro" id="IPR043461">
    <property type="entry name" value="LpxH-like"/>
</dbReference>
<dbReference type="AlphaFoldDB" id="A0A1B1YTR4"/>
<dbReference type="GO" id="GO:0030145">
    <property type="term" value="F:manganese ion binding"/>
    <property type="evidence" value="ECO:0007669"/>
    <property type="project" value="UniProtKB-UniRule"/>
</dbReference>
<feature type="binding site" evidence="10">
    <location>
        <position position="77"/>
    </location>
    <ligand>
        <name>Mn(2+)</name>
        <dbReference type="ChEBI" id="CHEBI:29035"/>
        <label>2</label>
    </ligand>
</feature>
<keyword evidence="4 10" id="KW-0441">Lipid A biosynthesis</keyword>
<dbReference type="InParanoid" id="A0A1B1YTR4"/>
<name>A0A1B1YTR4_9GAMM</name>
<dbReference type="Gene3D" id="3.60.21.10">
    <property type="match status" value="1"/>
</dbReference>
<dbReference type="EMBL" id="CP014671">
    <property type="protein sequence ID" value="ANX04156.1"/>
    <property type="molecule type" value="Genomic_DNA"/>
</dbReference>
<keyword evidence="9 10" id="KW-0464">Manganese</keyword>
<evidence type="ECO:0000256" key="4">
    <source>
        <dbReference type="ARBA" id="ARBA00022556"/>
    </source>
</evidence>
<accession>A0A1B1YTR4</accession>
<organism evidence="12 13">
    <name type="scientific">Immundisolibacter cernigliae</name>
    <dbReference type="NCBI Taxonomy" id="1810504"/>
    <lineage>
        <taxon>Bacteria</taxon>
        <taxon>Pseudomonadati</taxon>
        <taxon>Pseudomonadota</taxon>
        <taxon>Gammaproteobacteria</taxon>
        <taxon>Immundisolibacterales</taxon>
        <taxon>Immundisolibacteraceae</taxon>
        <taxon>Immundisolibacter</taxon>
    </lineage>
</organism>
<feature type="binding site" evidence="10">
    <location>
        <position position="39"/>
    </location>
    <ligand>
        <name>Mn(2+)</name>
        <dbReference type="ChEBI" id="CHEBI:29035"/>
        <label>2</label>
    </ligand>
</feature>
<dbReference type="NCBIfam" id="NF003743">
    <property type="entry name" value="PRK05340.1"/>
    <property type="match status" value="1"/>
</dbReference>
<evidence type="ECO:0000256" key="3">
    <source>
        <dbReference type="ARBA" id="ARBA00022519"/>
    </source>
</evidence>
<dbReference type="RefSeq" id="WP_068804096.1">
    <property type="nucleotide sequence ID" value="NZ_CP014671.1"/>
</dbReference>
<dbReference type="InterPro" id="IPR029052">
    <property type="entry name" value="Metallo-depent_PP-like"/>
</dbReference>
<dbReference type="GO" id="GO:0008758">
    <property type="term" value="F:UDP-2,3-diacylglucosamine hydrolase activity"/>
    <property type="evidence" value="ECO:0007669"/>
    <property type="project" value="UniProtKB-UniRule"/>
</dbReference>
<comment type="function">
    <text evidence="10">Hydrolyzes the pyrophosphate bond of UDP-2,3-diacylglucosamine to yield 2,3-diacylglucosamine 1-phosphate (lipid X) and UMP by catalyzing the attack of water at the alpha-P atom. Involved in the biosynthesis of lipid A, a phosphorylated glycolipid that anchors the lipopolysaccharide to the outer membrane of the cell.</text>
</comment>
<gene>
    <name evidence="10" type="primary">lpxH</name>
    <name evidence="12" type="ORF">PG2T_08165</name>
</gene>
<feature type="binding site" evidence="10">
    <location>
        <position position="8"/>
    </location>
    <ligand>
        <name>Mn(2+)</name>
        <dbReference type="ChEBI" id="CHEBI:29035"/>
        <label>1</label>
    </ligand>
</feature>
<keyword evidence="1 10" id="KW-1003">Cell membrane</keyword>
<dbReference type="InterPro" id="IPR004843">
    <property type="entry name" value="Calcineurin-like_PHP"/>
</dbReference>
<feature type="binding site" evidence="10">
    <location>
        <begin position="77"/>
        <end position="78"/>
    </location>
    <ligand>
        <name>substrate</name>
    </ligand>
</feature>
<comment type="subcellular location">
    <subcellularLocation>
        <location evidence="10">Cell inner membrane</location>
        <topology evidence="10">Peripheral membrane protein</topology>
        <orientation evidence="10">Cytoplasmic side</orientation>
    </subcellularLocation>
</comment>
<keyword evidence="5 10" id="KW-0479">Metal-binding</keyword>
<dbReference type="PANTHER" id="PTHR34990">
    <property type="entry name" value="UDP-2,3-DIACYLGLUCOSAMINE HYDROLASE-RELATED"/>
    <property type="match status" value="1"/>
</dbReference>
<dbReference type="KEGG" id="gbi:PG2T_08165"/>
<evidence type="ECO:0000256" key="9">
    <source>
        <dbReference type="ARBA" id="ARBA00023211"/>
    </source>
</evidence>
<dbReference type="HAMAP" id="MF_00575">
    <property type="entry name" value="LpxH"/>
    <property type="match status" value="1"/>
</dbReference>
<feature type="binding site" evidence="10">
    <location>
        <position position="162"/>
    </location>
    <ligand>
        <name>substrate</name>
    </ligand>
</feature>
<feature type="binding site" evidence="10">
    <location>
        <position position="193"/>
    </location>
    <ligand>
        <name>substrate</name>
    </ligand>
</feature>
<comment type="pathway">
    <text evidence="10">Glycolipid biosynthesis; lipid IV(A) biosynthesis; lipid IV(A) from (3R)-3-hydroxytetradecanoyl-[acyl-carrier-protein] and UDP-N-acetyl-alpha-D-glucosamine: step 4/6.</text>
</comment>